<dbReference type="InterPro" id="IPR010236">
    <property type="entry name" value="ISC_FeS_clus_asmbl_HscA"/>
</dbReference>
<dbReference type="EMBL" id="JAQOUE010000001">
    <property type="protein sequence ID" value="MDT7042164.1"/>
    <property type="molecule type" value="Genomic_DNA"/>
</dbReference>
<dbReference type="Proteomes" id="UP001250932">
    <property type="component" value="Unassembled WGS sequence"/>
</dbReference>
<dbReference type="Gene3D" id="2.60.34.10">
    <property type="entry name" value="Substrate Binding Domain Of DNAk, Chain A, domain 1"/>
    <property type="match status" value="1"/>
</dbReference>
<reference evidence="6 7" key="1">
    <citation type="journal article" date="2023" name="ISME J.">
        <title>Cultivation and genomic characterization of novel and ubiquitous marine nitrite-oxidizing bacteria from the Nitrospirales.</title>
        <authorList>
            <person name="Mueller A.J."/>
            <person name="Daebeler A."/>
            <person name="Herbold C.W."/>
            <person name="Kirkegaard R.H."/>
            <person name="Daims H."/>
        </authorList>
    </citation>
    <scope>NUCLEOTIDE SEQUENCE [LARGE SCALE GENOMIC DNA]</scope>
    <source>
        <strain evidence="6 7">EB</strain>
    </source>
</reference>
<dbReference type="PRINTS" id="PR00301">
    <property type="entry name" value="HEATSHOCK70"/>
</dbReference>
<dbReference type="PROSITE" id="PS01036">
    <property type="entry name" value="HSP70_3"/>
    <property type="match status" value="1"/>
</dbReference>
<dbReference type="Gene3D" id="1.20.1270.10">
    <property type="match status" value="1"/>
</dbReference>
<proteinExistence type="inferred from homology"/>
<evidence type="ECO:0000313" key="7">
    <source>
        <dbReference type="Proteomes" id="UP001250932"/>
    </source>
</evidence>
<dbReference type="SUPFAM" id="SSF100934">
    <property type="entry name" value="Heat shock protein 70kD (HSP70), C-terminal subdomain"/>
    <property type="match status" value="1"/>
</dbReference>
<keyword evidence="7" id="KW-1185">Reference proteome</keyword>
<protein>
    <submittedName>
        <fullName evidence="6">Molecular chaperone DnaK</fullName>
    </submittedName>
</protein>
<evidence type="ECO:0000256" key="1">
    <source>
        <dbReference type="ARBA" id="ARBA00007381"/>
    </source>
</evidence>
<dbReference type="InterPro" id="IPR013126">
    <property type="entry name" value="Hsp_70_fam"/>
</dbReference>
<dbReference type="InterPro" id="IPR018181">
    <property type="entry name" value="Heat_shock_70_CS"/>
</dbReference>
<gene>
    <name evidence="6" type="primary">dnaK</name>
    <name evidence="6" type="ORF">PPG34_07345</name>
</gene>
<dbReference type="PROSITE" id="PS00329">
    <property type="entry name" value="HSP70_2"/>
    <property type="match status" value="1"/>
</dbReference>
<dbReference type="Pfam" id="PF00012">
    <property type="entry name" value="HSP70"/>
    <property type="match status" value="1"/>
</dbReference>
<dbReference type="NCBIfam" id="TIGR01991">
    <property type="entry name" value="HscA"/>
    <property type="match status" value="1"/>
</dbReference>
<dbReference type="InterPro" id="IPR029047">
    <property type="entry name" value="HSP70_peptide-bd_sf"/>
</dbReference>
<dbReference type="Gene3D" id="3.90.640.10">
    <property type="entry name" value="Actin, Chain A, domain 4"/>
    <property type="match status" value="1"/>
</dbReference>
<dbReference type="NCBIfam" id="NF003520">
    <property type="entry name" value="PRK05183.1"/>
    <property type="match status" value="1"/>
</dbReference>
<evidence type="ECO:0000256" key="5">
    <source>
        <dbReference type="RuleBase" id="RU003322"/>
    </source>
</evidence>
<dbReference type="Gene3D" id="3.30.420.40">
    <property type="match status" value="2"/>
</dbReference>
<dbReference type="RefSeq" id="WP_313832527.1">
    <property type="nucleotide sequence ID" value="NZ_JAQOUE010000001.1"/>
</dbReference>
<dbReference type="SUPFAM" id="SSF100920">
    <property type="entry name" value="Heat shock protein 70kD (HSP70), peptide-binding domain"/>
    <property type="match status" value="1"/>
</dbReference>
<dbReference type="PANTHER" id="PTHR19375">
    <property type="entry name" value="HEAT SHOCK PROTEIN 70KDA"/>
    <property type="match status" value="1"/>
</dbReference>
<keyword evidence="3 5" id="KW-0067">ATP-binding</keyword>
<sequence>MATIVGIDLGTTNSLVAYMDGDVPRVISGKHGGVKVPSIVGLTDNGILVGEPAKEHLVRDPSRTIYSVKRFMGKALADVSEELKYFPYKLQEKGGVIRIQVGDKTYSPPQVSAMILKELKLRAEAHLGEDITKAVITVPAYFNDSQRQATKDAGLIAGLEVLRIINEPTAASLAYGLQKKTQGVIAVYDLGGGTFDISLLKLKDGIFEVLATNGNTHLGGDDIDRRIVEGVMKDIEAKYGLKVEEFPDLMQTVRLESERVKILLSTEDRVAMSLPLPEGKGAYTREWSRDELEALVLDLVQQTLTPCRLALQDAGLQAQDVDEVVLVGGSTRMPLVSRLVEDLFGTTPHCEMNPDEVVALGAAVQAGILAGDNKDMLLLDVTPLSLGIETMGGVMSTLIRRNTTIPTSAKEMFTTYVDGQTSVDIHILQGERELVKDNRSLARFQLKVPPLPAAVPRVEVTFLIDANGILNVTAADIRTRESQTVQVKPSHGLTDNEVEGMIRESFQFAAEDIKARQVIEARTEADAILVATEKALKRGTDLIKLEEVQTIHQVLDELRKVKDQDDHRVIRAKIAEVEKVTHHLAEELMDSTLKEALQSKKLSEVTD</sequence>
<name>A0ABU3K6U9_9BACT</name>
<dbReference type="PROSITE" id="PS00297">
    <property type="entry name" value="HSP70_1"/>
    <property type="match status" value="1"/>
</dbReference>
<dbReference type="InterPro" id="IPR029048">
    <property type="entry name" value="HSP70_C_sf"/>
</dbReference>
<accession>A0ABU3K6U9</accession>
<evidence type="ECO:0000256" key="3">
    <source>
        <dbReference type="ARBA" id="ARBA00022840"/>
    </source>
</evidence>
<evidence type="ECO:0000256" key="2">
    <source>
        <dbReference type="ARBA" id="ARBA00022741"/>
    </source>
</evidence>
<evidence type="ECO:0000256" key="4">
    <source>
        <dbReference type="ARBA" id="ARBA00023186"/>
    </source>
</evidence>
<dbReference type="NCBIfam" id="NF001413">
    <property type="entry name" value="PRK00290.1"/>
    <property type="match status" value="1"/>
</dbReference>
<keyword evidence="2 5" id="KW-0547">Nucleotide-binding</keyword>
<keyword evidence="4" id="KW-0143">Chaperone</keyword>
<dbReference type="InterPro" id="IPR043129">
    <property type="entry name" value="ATPase_NBD"/>
</dbReference>
<evidence type="ECO:0000313" key="6">
    <source>
        <dbReference type="EMBL" id="MDT7042164.1"/>
    </source>
</evidence>
<comment type="similarity">
    <text evidence="1 5">Belongs to the heat shock protein 70 family.</text>
</comment>
<comment type="caution">
    <text evidence="6">The sequence shown here is derived from an EMBL/GenBank/DDBJ whole genome shotgun (WGS) entry which is preliminary data.</text>
</comment>
<dbReference type="SUPFAM" id="SSF53067">
    <property type="entry name" value="Actin-like ATPase domain"/>
    <property type="match status" value="2"/>
</dbReference>
<organism evidence="6 7">
    <name type="scientific">Candidatus Nitronereus thalassa</name>
    <dbReference type="NCBI Taxonomy" id="3020898"/>
    <lineage>
        <taxon>Bacteria</taxon>
        <taxon>Pseudomonadati</taxon>
        <taxon>Nitrospirota</taxon>
        <taxon>Nitrospiria</taxon>
        <taxon>Nitrospirales</taxon>
        <taxon>Nitrospiraceae</taxon>
        <taxon>Candidatus Nitronereus</taxon>
    </lineage>
</organism>